<feature type="domain" description="SIS" evidence="9">
    <location>
        <begin position="61"/>
        <end position="204"/>
    </location>
</feature>
<dbReference type="Pfam" id="PF00571">
    <property type="entry name" value="CBS"/>
    <property type="match status" value="2"/>
</dbReference>
<dbReference type="CDD" id="cd05014">
    <property type="entry name" value="SIS_Kpsf"/>
    <property type="match status" value="1"/>
</dbReference>
<dbReference type="Pfam" id="PF01380">
    <property type="entry name" value="SIS"/>
    <property type="match status" value="1"/>
</dbReference>
<evidence type="ECO:0000256" key="5">
    <source>
        <dbReference type="PIRSR" id="PIRSR004692-2"/>
    </source>
</evidence>
<evidence type="ECO:0000259" key="9">
    <source>
        <dbReference type="PROSITE" id="PS51464"/>
    </source>
</evidence>
<dbReference type="CDD" id="cd04604">
    <property type="entry name" value="CBS_pair_SIS_assoc"/>
    <property type="match status" value="1"/>
</dbReference>
<dbReference type="GO" id="GO:0019146">
    <property type="term" value="F:arabinose-5-phosphate isomerase activity"/>
    <property type="evidence" value="ECO:0007669"/>
    <property type="project" value="UniProtKB-EC"/>
</dbReference>
<dbReference type="NCBIfam" id="TIGR00393">
    <property type="entry name" value="kpsF"/>
    <property type="match status" value="1"/>
</dbReference>
<reference evidence="10 11" key="1">
    <citation type="journal article" date="2014" name="Genome Announc.">
        <title>Draft Genome Sequence of Moraxella bovoculi Strain 237T (ATCC BAA-1259T) Isolated from a Calf with Infectious Bovine Keratoconjunctivitis.</title>
        <authorList>
            <person name="Calcutt M.J."/>
            <person name="Foecking M.F."/>
            <person name="Martin N.T."/>
            <person name="Mhlanga-Mutangadura T."/>
            <person name="Reilly T.J."/>
        </authorList>
    </citation>
    <scope>NUCLEOTIDE SEQUENCE [LARGE SCALE GENOMIC DNA]</scope>
    <source>
        <strain evidence="10 11">237</strain>
    </source>
</reference>
<feature type="site" description="Catalytically relevant" evidence="6">
    <location>
        <position position="79"/>
    </location>
</feature>
<dbReference type="FunFam" id="3.40.50.10490:FF:000011">
    <property type="entry name" value="Arabinose 5-phosphate isomerase"/>
    <property type="match status" value="1"/>
</dbReference>
<gene>
    <name evidence="10" type="ORF">MBO_02580</name>
</gene>
<dbReference type="InterPro" id="IPR004800">
    <property type="entry name" value="KdsD/KpsF-type"/>
</dbReference>
<feature type="site" description="Catalytically relevant" evidence="6">
    <location>
        <position position="172"/>
    </location>
</feature>
<dbReference type="PANTHER" id="PTHR42745">
    <property type="match status" value="1"/>
</dbReference>
<dbReference type="PROSITE" id="PS51371">
    <property type="entry name" value="CBS"/>
    <property type="match status" value="2"/>
</dbReference>
<dbReference type="InterPro" id="IPR046342">
    <property type="entry name" value="CBS_dom_sf"/>
</dbReference>
<accession>A0A066UPG3</accession>
<dbReference type="SUPFAM" id="SSF53697">
    <property type="entry name" value="SIS domain"/>
    <property type="match status" value="1"/>
</dbReference>
<evidence type="ECO:0000313" key="11">
    <source>
        <dbReference type="Proteomes" id="UP000035860"/>
    </source>
</evidence>
<sequence length="346" mass="36959">MVLDDVNGLVICQEDLAWYLLFIMTDKMKTDFIADAVQSIRTEQSALDLLIDELDERFILACQTILNCNGRVVVTGMGKSGHIGRKMAATFASTGTPSFFVHPGEAGHGDLGMLVKGDVLIAISNSGESDEIRTLIPVVKQLNVPLISISRDKRGFLPKSADIALTLGKSEEACPLGLAPTSSTTATLALGDALAVALLHARGFTSSDFALSHPAGALGRKLLTRVQDLMHDQNLPIINQDASLHDTLLVMTSGRLGLAVIIDDVEDVVGVFTDGDLRRRLAEHTDLSVKISDIMTRTPKHTTKETRAADALSIMNECSIGQLLVLDGGKLQGVLSIHDVVQAGVS</sequence>
<dbReference type="InterPro" id="IPR046348">
    <property type="entry name" value="SIS_dom_sf"/>
</dbReference>
<feature type="site" description="Catalytically relevant" evidence="6">
    <location>
        <position position="213"/>
    </location>
</feature>
<dbReference type="SMART" id="SM00116">
    <property type="entry name" value="CBS"/>
    <property type="match status" value="2"/>
</dbReference>
<dbReference type="GO" id="GO:0005975">
    <property type="term" value="P:carbohydrate metabolic process"/>
    <property type="evidence" value="ECO:0007669"/>
    <property type="project" value="InterPro"/>
</dbReference>
<keyword evidence="5" id="KW-0862">Zinc</keyword>
<comment type="similarity">
    <text evidence="1 4">Belongs to the SIS family. GutQ/KpsF subfamily.</text>
</comment>
<dbReference type="InterPro" id="IPR001347">
    <property type="entry name" value="SIS_dom"/>
</dbReference>
<dbReference type="GO" id="GO:0097367">
    <property type="term" value="F:carbohydrate derivative binding"/>
    <property type="evidence" value="ECO:0007669"/>
    <property type="project" value="InterPro"/>
</dbReference>
<dbReference type="PROSITE" id="PS51464">
    <property type="entry name" value="SIS"/>
    <property type="match status" value="1"/>
</dbReference>
<keyword evidence="3 7" id="KW-0129">CBS domain</keyword>
<dbReference type="InterPro" id="IPR000644">
    <property type="entry name" value="CBS_dom"/>
</dbReference>
<keyword evidence="2" id="KW-0677">Repeat</keyword>
<dbReference type="EMBL" id="AOMT01000005">
    <property type="protein sequence ID" value="KDN26039.1"/>
    <property type="molecule type" value="Genomic_DNA"/>
</dbReference>
<evidence type="ECO:0000256" key="2">
    <source>
        <dbReference type="ARBA" id="ARBA00022737"/>
    </source>
</evidence>
<dbReference type="Gene3D" id="3.40.50.10490">
    <property type="entry name" value="Glucose-6-phosphate isomerase like protein, domain 1"/>
    <property type="match status" value="1"/>
</dbReference>
<feature type="binding site" evidence="5">
    <location>
        <position position="102"/>
    </location>
    <ligand>
        <name>Zn(2+)</name>
        <dbReference type="ChEBI" id="CHEBI:29105"/>
    </ligand>
</feature>
<evidence type="ECO:0000259" key="8">
    <source>
        <dbReference type="PROSITE" id="PS51371"/>
    </source>
</evidence>
<dbReference type="Proteomes" id="UP000035860">
    <property type="component" value="Unassembled WGS sequence"/>
</dbReference>
<dbReference type="PANTHER" id="PTHR42745:SF1">
    <property type="entry name" value="ARABINOSE 5-PHOSPHATE ISOMERASE KDSD"/>
    <property type="match status" value="1"/>
</dbReference>
<name>A0A066UPG3_9GAMM</name>
<keyword evidence="5" id="KW-0479">Metal-binding</keyword>
<proteinExistence type="inferred from homology"/>
<keyword evidence="4 10" id="KW-0413">Isomerase</keyword>
<dbReference type="PIRSF" id="PIRSF004692">
    <property type="entry name" value="KdsD_KpsF"/>
    <property type="match status" value="1"/>
</dbReference>
<dbReference type="EC" id="5.3.1.13" evidence="4"/>
<evidence type="ECO:0000313" key="10">
    <source>
        <dbReference type="EMBL" id="KDN26039.1"/>
    </source>
</evidence>
<protein>
    <recommendedName>
        <fullName evidence="4">Arabinose 5-phosphate isomerase</fullName>
        <shortName evidence="4">API</shortName>
        <ecNumber evidence="4">5.3.1.13</ecNumber>
    </recommendedName>
</protein>
<dbReference type="eggNOG" id="COG0794">
    <property type="taxonomic scope" value="Bacteria"/>
</dbReference>
<evidence type="ECO:0000256" key="3">
    <source>
        <dbReference type="ARBA" id="ARBA00023122"/>
    </source>
</evidence>
<feature type="domain" description="CBS" evidence="8">
    <location>
        <begin position="295"/>
        <end position="346"/>
    </location>
</feature>
<feature type="domain" description="CBS" evidence="8">
    <location>
        <begin position="230"/>
        <end position="287"/>
    </location>
</feature>
<dbReference type="AlphaFoldDB" id="A0A066UPG3"/>
<dbReference type="Gene3D" id="3.10.580.10">
    <property type="entry name" value="CBS-domain"/>
    <property type="match status" value="1"/>
</dbReference>
<evidence type="ECO:0000256" key="4">
    <source>
        <dbReference type="PIRNR" id="PIRNR004692"/>
    </source>
</evidence>
<evidence type="ECO:0000256" key="7">
    <source>
        <dbReference type="PROSITE-ProRule" id="PRU00703"/>
    </source>
</evidence>
<organism evidence="10 11">
    <name type="scientific">Moraxella bovoculi 237</name>
    <dbReference type="NCBI Taxonomy" id="743974"/>
    <lineage>
        <taxon>Bacteria</taxon>
        <taxon>Pseudomonadati</taxon>
        <taxon>Pseudomonadota</taxon>
        <taxon>Gammaproteobacteria</taxon>
        <taxon>Moraxellales</taxon>
        <taxon>Moraxellaceae</taxon>
        <taxon>Moraxella</taxon>
    </lineage>
</organism>
<dbReference type="InterPro" id="IPR050986">
    <property type="entry name" value="GutQ/KpsF_isomerases"/>
</dbReference>
<comment type="catalytic activity">
    <reaction evidence="4">
        <text>D-arabinose 5-phosphate = D-ribulose 5-phosphate</text>
        <dbReference type="Rhea" id="RHEA:23104"/>
        <dbReference type="ChEBI" id="CHEBI:57693"/>
        <dbReference type="ChEBI" id="CHEBI:58121"/>
        <dbReference type="EC" id="5.3.1.13"/>
    </reaction>
</comment>
<feature type="site" description="Catalytically relevant" evidence="6">
    <location>
        <position position="131"/>
    </location>
</feature>
<dbReference type="eggNOG" id="COG0517">
    <property type="taxonomic scope" value="Bacteria"/>
</dbReference>
<dbReference type="InterPro" id="IPR035474">
    <property type="entry name" value="SIS_Kpsf"/>
</dbReference>
<evidence type="ECO:0000256" key="6">
    <source>
        <dbReference type="PIRSR" id="PIRSR004692-3"/>
    </source>
</evidence>
<dbReference type="GO" id="GO:1901135">
    <property type="term" value="P:carbohydrate derivative metabolic process"/>
    <property type="evidence" value="ECO:0007669"/>
    <property type="project" value="InterPro"/>
</dbReference>
<evidence type="ECO:0000256" key="1">
    <source>
        <dbReference type="ARBA" id="ARBA00008165"/>
    </source>
</evidence>
<comment type="caution">
    <text evidence="10">The sequence shown here is derived from an EMBL/GenBank/DDBJ whole genome shotgun (WGS) entry which is preliminary data.</text>
</comment>
<dbReference type="GO" id="GO:0046872">
    <property type="term" value="F:metal ion binding"/>
    <property type="evidence" value="ECO:0007669"/>
    <property type="project" value="UniProtKB-KW"/>
</dbReference>
<keyword evidence="11" id="KW-1185">Reference proteome</keyword>